<dbReference type="OrthoDB" id="4928at2759"/>
<protein>
    <submittedName>
        <fullName evidence="2">Eukaryotic translation initiation factor 5B</fullName>
    </submittedName>
</protein>
<keyword evidence="2" id="KW-0396">Initiation factor</keyword>
<dbReference type="InterPro" id="IPR009000">
    <property type="entry name" value="Transl_B-barrel_sf"/>
</dbReference>
<proteinExistence type="predicted"/>
<organism evidence="2 3">
    <name type="scientific">Pseudolycoriella hygida</name>
    <dbReference type="NCBI Taxonomy" id="35572"/>
    <lineage>
        <taxon>Eukaryota</taxon>
        <taxon>Metazoa</taxon>
        <taxon>Ecdysozoa</taxon>
        <taxon>Arthropoda</taxon>
        <taxon>Hexapoda</taxon>
        <taxon>Insecta</taxon>
        <taxon>Pterygota</taxon>
        <taxon>Neoptera</taxon>
        <taxon>Endopterygota</taxon>
        <taxon>Diptera</taxon>
        <taxon>Nematocera</taxon>
        <taxon>Sciaroidea</taxon>
        <taxon>Sciaridae</taxon>
        <taxon>Pseudolycoriella</taxon>
    </lineage>
</organism>
<keyword evidence="2" id="KW-0648">Protein biosynthesis</keyword>
<accession>A0A9Q0MLF2</accession>
<dbReference type="Gene3D" id="2.40.30.10">
    <property type="entry name" value="Translation factors"/>
    <property type="match status" value="1"/>
</dbReference>
<feature type="non-terminal residue" evidence="2">
    <location>
        <position position="1"/>
    </location>
</feature>
<reference evidence="2" key="1">
    <citation type="submission" date="2022-07" db="EMBL/GenBank/DDBJ databases">
        <authorList>
            <person name="Trinca V."/>
            <person name="Uliana J.V.C."/>
            <person name="Torres T.T."/>
            <person name="Ward R.J."/>
            <person name="Monesi N."/>
        </authorList>
    </citation>
    <scope>NUCLEOTIDE SEQUENCE</scope>
    <source>
        <strain evidence="2">HSMRA1968</strain>
        <tissue evidence="2">Whole embryos</tissue>
    </source>
</reference>
<evidence type="ECO:0000259" key="1">
    <source>
        <dbReference type="Pfam" id="PF14578"/>
    </source>
</evidence>
<sequence>MSFLDIGVVTSVECNHKPVESARKGQEVCIKIEPIPGESPKMYGRHFDENDMLTSKGEDSLAVRSLS</sequence>
<evidence type="ECO:0000313" key="2">
    <source>
        <dbReference type="EMBL" id="KAJ6633426.1"/>
    </source>
</evidence>
<dbReference type="Pfam" id="PF14578">
    <property type="entry name" value="GTP_EFTU_D4"/>
    <property type="match status" value="1"/>
</dbReference>
<feature type="domain" description="Elongation factor Tu-type" evidence="1">
    <location>
        <begin position="5"/>
        <end position="53"/>
    </location>
</feature>
<dbReference type="GO" id="GO:0003743">
    <property type="term" value="F:translation initiation factor activity"/>
    <property type="evidence" value="ECO:0007669"/>
    <property type="project" value="UniProtKB-KW"/>
</dbReference>
<dbReference type="EMBL" id="WJQU01002027">
    <property type="protein sequence ID" value="KAJ6633426.1"/>
    <property type="molecule type" value="Genomic_DNA"/>
</dbReference>
<keyword evidence="3" id="KW-1185">Reference proteome</keyword>
<dbReference type="InterPro" id="IPR029459">
    <property type="entry name" value="EFTU-type"/>
</dbReference>
<evidence type="ECO:0000313" key="3">
    <source>
        <dbReference type="Proteomes" id="UP001151699"/>
    </source>
</evidence>
<name>A0A9Q0MLF2_9DIPT</name>
<gene>
    <name evidence="2" type="primary">EIF5B_0</name>
    <name evidence="2" type="ORF">Bhyg_17059</name>
</gene>
<dbReference type="AlphaFoldDB" id="A0A9Q0MLF2"/>
<comment type="caution">
    <text evidence="2">The sequence shown here is derived from an EMBL/GenBank/DDBJ whole genome shotgun (WGS) entry which is preliminary data.</text>
</comment>
<dbReference type="Proteomes" id="UP001151699">
    <property type="component" value="Unassembled WGS sequence"/>
</dbReference>
<dbReference type="SUPFAM" id="SSF50447">
    <property type="entry name" value="Translation proteins"/>
    <property type="match status" value="1"/>
</dbReference>